<proteinExistence type="predicted"/>
<dbReference type="EMBL" id="JAOQJU010000010">
    <property type="protein sequence ID" value="MCU6686789.1"/>
    <property type="molecule type" value="Genomic_DNA"/>
</dbReference>
<dbReference type="CDD" id="cd06661">
    <property type="entry name" value="GGCT_like"/>
    <property type="match status" value="1"/>
</dbReference>
<feature type="domain" description="Gamma-glutamylcyclotransferase AIG2-like" evidence="2">
    <location>
        <begin position="22"/>
        <end position="135"/>
    </location>
</feature>
<dbReference type="RefSeq" id="WP_262575297.1">
    <property type="nucleotide sequence ID" value="NZ_JAOQJU010000010.1"/>
</dbReference>
<keyword evidence="4" id="KW-1185">Reference proteome</keyword>
<dbReference type="InterPro" id="IPR009288">
    <property type="entry name" value="AIG2-like_dom"/>
</dbReference>
<evidence type="ECO:0000256" key="1">
    <source>
        <dbReference type="ARBA" id="ARBA00023239"/>
    </source>
</evidence>
<accession>A0ABT2RN01</accession>
<name>A0ABT2RN01_9FIRM</name>
<protein>
    <submittedName>
        <fullName evidence="3">Gamma-glutamylcyclotransferase</fullName>
    </submittedName>
</protein>
<gene>
    <name evidence="3" type="ORF">OCV99_09575</name>
</gene>
<comment type="caution">
    <text evidence="3">The sequence shown here is derived from an EMBL/GenBank/DDBJ whole genome shotgun (WGS) entry which is preliminary data.</text>
</comment>
<dbReference type="InterPro" id="IPR017939">
    <property type="entry name" value="G-Glutamylcylcotransferase"/>
</dbReference>
<sequence length="182" mass="20915">MAGMFSLGLSTGAARKPNRFYLAYGSNLSLERMKSRCPDAVALGTAVIPGYRLLFKKSKTGSYATIEQDANCCVPALVYRISELDEALLDRYEGYPRYYYKRNFRLSVTRLDSGRRMKERKWCMAYVMHEERTLGEPDMEYFRLLDEGYGEWNFDTDILDKGLADSIGIRAAGEYIERCQRG</sequence>
<dbReference type="Gene3D" id="3.10.490.10">
    <property type="entry name" value="Gamma-glutamyl cyclotransferase-like"/>
    <property type="match status" value="1"/>
</dbReference>
<evidence type="ECO:0000313" key="4">
    <source>
        <dbReference type="Proteomes" id="UP001652431"/>
    </source>
</evidence>
<dbReference type="InterPro" id="IPR036568">
    <property type="entry name" value="GGCT-like_sf"/>
</dbReference>
<dbReference type="InterPro" id="IPR013024">
    <property type="entry name" value="GGCT-like"/>
</dbReference>
<dbReference type="PANTHER" id="PTHR12935:SF0">
    <property type="entry name" value="GAMMA-GLUTAMYLCYCLOTRANSFERASE"/>
    <property type="match status" value="1"/>
</dbReference>
<evidence type="ECO:0000259" key="2">
    <source>
        <dbReference type="Pfam" id="PF06094"/>
    </source>
</evidence>
<dbReference type="PANTHER" id="PTHR12935">
    <property type="entry name" value="GAMMA-GLUTAMYLCYCLOTRANSFERASE"/>
    <property type="match status" value="1"/>
</dbReference>
<organism evidence="3 4">
    <name type="scientific">Dorea acetigenes</name>
    <dbReference type="NCBI Taxonomy" id="2981787"/>
    <lineage>
        <taxon>Bacteria</taxon>
        <taxon>Bacillati</taxon>
        <taxon>Bacillota</taxon>
        <taxon>Clostridia</taxon>
        <taxon>Lachnospirales</taxon>
        <taxon>Lachnospiraceae</taxon>
        <taxon>Dorea</taxon>
    </lineage>
</organism>
<keyword evidence="1" id="KW-0456">Lyase</keyword>
<evidence type="ECO:0000313" key="3">
    <source>
        <dbReference type="EMBL" id="MCU6686789.1"/>
    </source>
</evidence>
<dbReference type="SUPFAM" id="SSF110857">
    <property type="entry name" value="Gamma-glutamyl cyclotransferase-like"/>
    <property type="match status" value="1"/>
</dbReference>
<dbReference type="Pfam" id="PF06094">
    <property type="entry name" value="GGACT"/>
    <property type="match status" value="1"/>
</dbReference>
<dbReference type="Proteomes" id="UP001652431">
    <property type="component" value="Unassembled WGS sequence"/>
</dbReference>
<reference evidence="3 4" key="1">
    <citation type="journal article" date="2021" name="ISME Commun">
        <title>Automated analysis of genomic sequences facilitates high-throughput and comprehensive description of bacteria.</title>
        <authorList>
            <person name="Hitch T.C.A."/>
        </authorList>
    </citation>
    <scope>NUCLEOTIDE SEQUENCE [LARGE SCALE GENOMIC DNA]</scope>
    <source>
        <strain evidence="3 4">Sanger_03</strain>
    </source>
</reference>